<dbReference type="Pfam" id="PF20431">
    <property type="entry name" value="E_motif"/>
    <property type="match status" value="1"/>
</dbReference>
<dbReference type="InterPro" id="IPR011990">
    <property type="entry name" value="TPR-like_helical_dom_sf"/>
</dbReference>
<dbReference type="EMBL" id="JABCRI010001151">
    <property type="protein sequence ID" value="KAF8364895.1"/>
    <property type="molecule type" value="Genomic_DNA"/>
</dbReference>
<reference evidence="3 4" key="1">
    <citation type="submission" date="2020-04" db="EMBL/GenBank/DDBJ databases">
        <title>Plant Genome Project.</title>
        <authorList>
            <person name="Zhang R.-G."/>
        </authorList>
    </citation>
    <scope>NUCLEOTIDE SEQUENCE [LARGE SCALE GENOMIC DNA]</scope>
    <source>
        <strain evidence="3">YNK0</strain>
        <tissue evidence="3">Leaf</tissue>
    </source>
</reference>
<dbReference type="Gene3D" id="1.25.40.10">
    <property type="entry name" value="Tetratricopeptide repeat domain"/>
    <property type="match status" value="2"/>
</dbReference>
<comment type="caution">
    <text evidence="3">The sequence shown here is derived from an EMBL/GenBank/DDBJ whole genome shotgun (WGS) entry which is preliminary data.</text>
</comment>
<evidence type="ECO:0008006" key="5">
    <source>
        <dbReference type="Google" id="ProtNLM"/>
    </source>
</evidence>
<sequence>MRMIKENLRPHDDTMVSVLSACSSLEVIEVERWVEVFLGFGGGGGDDIMDFCRDSINTVLVYLYGKWGKIETSSEAFGRISDCGRRIVAPWNSMISVYVQNGFPLDALRVFQLMMAGSNQRPNHVTMVSVLSACAQVGDLDVGSRIHEYTKTKGCKSILESNTFLATAFIDMYSKCGSLDRAKEVFNLMVGRDVVSFNAMIMGLAINGEGKEALRLFSQMEKFGVHPNGGTLLCVLSACNNSGLVGEGCRIFLDMDSRYSIILKLEHYACYVDLLARVGQVEEALGVVSSMPVEPNGLVWGALLGGCLVHSKVDLARDVAKRLVEVDPVNSGGYVLLSNVFAANRQWDEIVVLRGLMREKEVRKQPVCSWISVDGVVHEFLVGSTFHPELKTYVTHWMDC</sequence>
<dbReference type="AlphaFoldDB" id="A0A834Y6J9"/>
<proteinExistence type="predicted"/>
<evidence type="ECO:0000313" key="3">
    <source>
        <dbReference type="EMBL" id="KAF8364895.1"/>
    </source>
</evidence>
<organism evidence="3 4">
    <name type="scientific">Tetracentron sinense</name>
    <name type="common">Spur-leaf</name>
    <dbReference type="NCBI Taxonomy" id="13715"/>
    <lineage>
        <taxon>Eukaryota</taxon>
        <taxon>Viridiplantae</taxon>
        <taxon>Streptophyta</taxon>
        <taxon>Embryophyta</taxon>
        <taxon>Tracheophyta</taxon>
        <taxon>Spermatophyta</taxon>
        <taxon>Magnoliopsida</taxon>
        <taxon>Trochodendrales</taxon>
        <taxon>Trochodendraceae</taxon>
        <taxon>Tetracentron</taxon>
    </lineage>
</organism>
<dbReference type="InterPro" id="IPR046848">
    <property type="entry name" value="E_motif"/>
</dbReference>
<dbReference type="InterPro" id="IPR002885">
    <property type="entry name" value="PPR_rpt"/>
</dbReference>
<dbReference type="PANTHER" id="PTHR47926">
    <property type="entry name" value="PENTATRICOPEPTIDE REPEAT-CONTAINING PROTEIN"/>
    <property type="match status" value="1"/>
</dbReference>
<name>A0A834Y6J9_TETSI</name>
<evidence type="ECO:0000313" key="4">
    <source>
        <dbReference type="Proteomes" id="UP000655225"/>
    </source>
</evidence>
<gene>
    <name evidence="3" type="ORF">HHK36_033126</name>
</gene>
<evidence type="ECO:0000256" key="1">
    <source>
        <dbReference type="ARBA" id="ARBA00022737"/>
    </source>
</evidence>
<evidence type="ECO:0000256" key="2">
    <source>
        <dbReference type="PROSITE-ProRule" id="PRU00708"/>
    </source>
</evidence>
<accession>A0A834Y6J9</accession>
<dbReference type="Pfam" id="PF01535">
    <property type="entry name" value="PPR"/>
    <property type="match status" value="1"/>
</dbReference>
<dbReference type="GO" id="GO:0003723">
    <property type="term" value="F:RNA binding"/>
    <property type="evidence" value="ECO:0007669"/>
    <property type="project" value="InterPro"/>
</dbReference>
<dbReference type="InterPro" id="IPR046960">
    <property type="entry name" value="PPR_At4g14850-like_plant"/>
</dbReference>
<dbReference type="OMA" id="YNISRCH"/>
<keyword evidence="4" id="KW-1185">Reference proteome</keyword>
<dbReference type="PANTHER" id="PTHR47926:SF537">
    <property type="entry name" value="PENTACOTRIPEPTIDE-REPEAT REGION OF PRORP DOMAIN-CONTAINING PROTEIN"/>
    <property type="match status" value="1"/>
</dbReference>
<feature type="repeat" description="PPR" evidence="2">
    <location>
        <begin position="193"/>
        <end position="227"/>
    </location>
</feature>
<protein>
    <recommendedName>
        <fullName evidence="5">Pentatricopeptide repeat-containing protein</fullName>
    </recommendedName>
</protein>
<dbReference type="Proteomes" id="UP000655225">
    <property type="component" value="Unassembled WGS sequence"/>
</dbReference>
<dbReference type="OrthoDB" id="1865464at2759"/>
<dbReference type="FunFam" id="1.25.40.10:FF:001093">
    <property type="entry name" value="Pentatricopeptide repeat-containing protein At2g34400"/>
    <property type="match status" value="1"/>
</dbReference>
<dbReference type="PROSITE" id="PS51375">
    <property type="entry name" value="PPR"/>
    <property type="match status" value="1"/>
</dbReference>
<dbReference type="GO" id="GO:0009451">
    <property type="term" value="P:RNA modification"/>
    <property type="evidence" value="ECO:0007669"/>
    <property type="project" value="InterPro"/>
</dbReference>
<dbReference type="Pfam" id="PF13041">
    <property type="entry name" value="PPR_2"/>
    <property type="match status" value="1"/>
</dbReference>
<dbReference type="NCBIfam" id="TIGR00756">
    <property type="entry name" value="PPR"/>
    <property type="match status" value="3"/>
</dbReference>
<keyword evidence="1" id="KW-0677">Repeat</keyword>